<gene>
    <name evidence="1" type="ORF">D6851_15630</name>
</gene>
<dbReference type="AlphaFoldDB" id="A0A420EAK4"/>
<dbReference type="EMBL" id="RAPF01000012">
    <property type="protein sequence ID" value="RKF17690.1"/>
    <property type="molecule type" value="Genomic_DNA"/>
</dbReference>
<reference evidence="1 2" key="1">
    <citation type="submission" date="2018-09" db="EMBL/GenBank/DDBJ databases">
        <title>Altererythrobacter spongiae sp. nov., isolated from a marine sponge.</title>
        <authorList>
            <person name="Zhuang L."/>
            <person name="Luo L."/>
        </authorList>
    </citation>
    <scope>NUCLEOTIDE SEQUENCE [LARGE SCALE GENOMIC DNA]</scope>
    <source>
        <strain evidence="1 2">HN-Y73</strain>
    </source>
</reference>
<organism evidence="1 2">
    <name type="scientific">Altericroceibacterium spongiae</name>
    <dbReference type="NCBI Taxonomy" id="2320269"/>
    <lineage>
        <taxon>Bacteria</taxon>
        <taxon>Pseudomonadati</taxon>
        <taxon>Pseudomonadota</taxon>
        <taxon>Alphaproteobacteria</taxon>
        <taxon>Sphingomonadales</taxon>
        <taxon>Erythrobacteraceae</taxon>
        <taxon>Altericroceibacterium</taxon>
    </lineage>
</organism>
<keyword evidence="2" id="KW-1185">Reference proteome</keyword>
<sequence>MAGRRQHYLPLLLQRGFLDKESGEAERSWLHRKGGPPRLVGIRDVGVGEYFYSRPVPGEVTLDDMITDLEGDLSKVIDGYRAIAFGKCVDAWDAARTVHHLITRTAHIRSLLDQASTRFFEEIEALLDAPDKLAAIMGLGSTELSPLVIDKIRESAGMLLPFGVPEALSERLFTFYLREKAPGHLAEASVPMRKELQSIQPEIAGMVRETHDKILSLDPAEHRWIERLAAFEWHVAEAEQLILPDCVGLASDGAGPLVPLLLCDGESAASVALPVASNRMLVGVAPGAVMIDLVDFNARAAACCDNFFIAAAPVVDLDLVRSIGTEGAPAIDAAISAALIGAGAIDTSLPRAIAELGATDTEFAYTFRLEGVGDQALAEQLNDVVHQVIAVLARHLPLGSLDGFTVAADYVGALASVDRGTDLPPVETTALAYGAGVANTVPVVRDGTAKTHVVIAAGVAMSWLNDDPAIRAWALNILVKMLAYIGHDAGYGEQLATEAFEPDLITSMLHPAVRAAPRGWYSAREGAFVAPDIGKSYADLVLEGLAFGRAAMADARIVFEATQDIEPLVVTALECASAILAHAADWLGHRAGLAEGADFAGADLPSLLTAWDLADWIELYGRDLAAIYETADGRIDASRAMSISPHVERLLWTIGLLAWPEEDSVRWLPFDPGPAPVIKGMGAGNEESVDIGGAG</sequence>
<evidence type="ECO:0008006" key="3">
    <source>
        <dbReference type="Google" id="ProtNLM"/>
    </source>
</evidence>
<proteinExistence type="predicted"/>
<protein>
    <recommendedName>
        <fullName evidence="3">DUF4238 domain-containing protein</fullName>
    </recommendedName>
</protein>
<accession>A0A420EAK4</accession>
<name>A0A420EAK4_9SPHN</name>
<dbReference type="OrthoDB" id="509512at2"/>
<dbReference type="Proteomes" id="UP000284395">
    <property type="component" value="Unassembled WGS sequence"/>
</dbReference>
<comment type="caution">
    <text evidence="1">The sequence shown here is derived from an EMBL/GenBank/DDBJ whole genome shotgun (WGS) entry which is preliminary data.</text>
</comment>
<evidence type="ECO:0000313" key="1">
    <source>
        <dbReference type="EMBL" id="RKF17690.1"/>
    </source>
</evidence>
<evidence type="ECO:0000313" key="2">
    <source>
        <dbReference type="Proteomes" id="UP000284395"/>
    </source>
</evidence>
<dbReference type="RefSeq" id="WP_120325843.1">
    <property type="nucleotide sequence ID" value="NZ_RAPF01000012.1"/>
</dbReference>